<reference evidence="2 3" key="1">
    <citation type="journal article" date="2021" name="Int. J. Syst. Evol. Microbiol.">
        <title>Amazonocrinis nigriterrae gen. nov., sp. nov., Atlanticothrix silvestris gen. nov., sp. nov. and Dendronalium phyllosphericum gen. nov., sp. nov., nostocacean cyanobacteria from Brazilian environments.</title>
        <authorList>
            <person name="Alvarenga D.O."/>
            <person name="Andreote A.P.D."/>
            <person name="Branco L.H.Z."/>
            <person name="Delbaje E."/>
            <person name="Cruz R.B."/>
            <person name="Varani A.M."/>
            <person name="Fiore M.F."/>
        </authorList>
    </citation>
    <scope>NUCLEOTIDE SEQUENCE [LARGE SCALE GENOMIC DNA]</scope>
    <source>
        <strain evidence="2 3">CENA67</strain>
    </source>
</reference>
<dbReference type="Pfam" id="PF13280">
    <property type="entry name" value="WYL"/>
    <property type="match status" value="1"/>
</dbReference>
<gene>
    <name evidence="2" type="ORF">I8748_02915</name>
</gene>
<dbReference type="InterPro" id="IPR026881">
    <property type="entry name" value="WYL_dom"/>
</dbReference>
<evidence type="ECO:0000259" key="1">
    <source>
        <dbReference type="Pfam" id="PF13280"/>
    </source>
</evidence>
<dbReference type="NCBIfam" id="TIGR03985">
    <property type="entry name" value="TIGR03985 family CRISPR-associated protein"/>
    <property type="match status" value="1"/>
</dbReference>
<comment type="caution">
    <text evidence="2">The sequence shown here is derived from an EMBL/GenBank/DDBJ whole genome shotgun (WGS) entry which is preliminary data.</text>
</comment>
<organism evidence="2 3">
    <name type="scientific">Amazonocrinis nigriterrae CENA67</name>
    <dbReference type="NCBI Taxonomy" id="2794033"/>
    <lineage>
        <taxon>Bacteria</taxon>
        <taxon>Bacillati</taxon>
        <taxon>Cyanobacteriota</taxon>
        <taxon>Cyanophyceae</taxon>
        <taxon>Nostocales</taxon>
        <taxon>Nostocaceae</taxon>
        <taxon>Amazonocrinis</taxon>
        <taxon>Amazonocrinis nigriterrae</taxon>
    </lineage>
</organism>
<name>A0A8J7HPM6_9NOST</name>
<protein>
    <submittedName>
        <fullName evidence="2">TIGR03985 family CRISPR-associated protein</fullName>
    </submittedName>
</protein>
<accession>A0A8J7HPM6</accession>
<feature type="domain" description="WYL" evidence="1">
    <location>
        <begin position="241"/>
        <end position="297"/>
    </location>
</feature>
<dbReference type="InterPro" id="IPR023816">
    <property type="entry name" value="CRISPR-assoc_CYA0889"/>
</dbReference>
<keyword evidence="3" id="KW-1185">Reference proteome</keyword>
<evidence type="ECO:0000313" key="3">
    <source>
        <dbReference type="Proteomes" id="UP000632766"/>
    </source>
</evidence>
<proteinExistence type="predicted"/>
<dbReference type="AlphaFoldDB" id="A0A8J7HPM6"/>
<sequence>MSFLVFQDVPQVELLQWLARGSLKQNLLRAIRLWVWLRSLYGENSERVILDDCFSYADWRNAFFSPTHPKGEEIPSKHDSHCLCAKTTAEWLFNEKTGIVPSQWQKSMLAHTGIDASALEKLLQQPLFGVTRRSLQSDLETLAKLGWLIYKNQKYYRVSEFPPRPVTLTNETNSSKLSAYELNFLHPDLVEIVQNHSQKINGIQRFFLQLDYVIPSSTIDLVSNWQYELRQLWSKTPVPPIKLTYNSAKIGKFVTCVVYPVCIYYMQRAVYLCAYGESPDRKSNWYNFRLDRIQDITTLEWNNAQIPQNLQQHYPKFSCLSPDYIAQEMSNAWGFDFYLPSSLMLLRFDRDYNERYIQNTIRHETFKAITYQQAQSLICHEVTQLQHQESLLKILVNRSPQDAYYQVYYRHSDNGIMMRLRAWRPKCEVIFPYELRQSIAADVFKELQLYKQN</sequence>
<dbReference type="Proteomes" id="UP000632766">
    <property type="component" value="Unassembled WGS sequence"/>
</dbReference>
<dbReference type="EMBL" id="JAECZC010000002">
    <property type="protein sequence ID" value="MBH8561140.1"/>
    <property type="molecule type" value="Genomic_DNA"/>
</dbReference>
<evidence type="ECO:0000313" key="2">
    <source>
        <dbReference type="EMBL" id="MBH8561140.1"/>
    </source>
</evidence>